<keyword evidence="2" id="KW-1185">Reference proteome</keyword>
<feature type="compositionally biased region" description="Basic and acidic residues" evidence="1">
    <location>
        <begin position="74"/>
        <end position="83"/>
    </location>
</feature>
<dbReference type="AlphaFoldDB" id="A0A183BMU8"/>
<reference evidence="2" key="2">
    <citation type="submission" date="2014-05" db="EMBL/GenBank/DDBJ databases">
        <title>The genome and life-stage specific transcriptomes of Globodera pallida elucidate key aspects of plant parasitism by a cyst nematode.</title>
        <authorList>
            <person name="Cotton J.A."/>
            <person name="Lilley C.J."/>
            <person name="Jones L.M."/>
            <person name="Kikuchi T."/>
            <person name="Reid A.J."/>
            <person name="Thorpe P."/>
            <person name="Tsai I.J."/>
            <person name="Beasley H."/>
            <person name="Blok V."/>
            <person name="Cock P.J.A."/>
            <person name="Van den Akker S.E."/>
            <person name="Holroyd N."/>
            <person name="Hunt M."/>
            <person name="Mantelin S."/>
            <person name="Naghra H."/>
            <person name="Pain A."/>
            <person name="Palomares-Rius J.E."/>
            <person name="Zarowiecki M."/>
            <person name="Berriman M."/>
            <person name="Jones J.T."/>
            <person name="Urwin P.E."/>
        </authorList>
    </citation>
    <scope>NUCLEOTIDE SEQUENCE [LARGE SCALE GENOMIC DNA]</scope>
    <source>
        <strain evidence="2">Lindley</strain>
    </source>
</reference>
<feature type="region of interest" description="Disordered" evidence="1">
    <location>
        <begin position="376"/>
        <end position="405"/>
    </location>
</feature>
<feature type="compositionally biased region" description="Basic and acidic residues" evidence="1">
    <location>
        <begin position="376"/>
        <end position="388"/>
    </location>
</feature>
<protein>
    <submittedName>
        <fullName evidence="3">Cilia- and flagella-associated protein 251-like</fullName>
    </submittedName>
</protein>
<reference evidence="2" key="1">
    <citation type="submission" date="2013-12" db="EMBL/GenBank/DDBJ databases">
        <authorList>
            <person name="Aslett M."/>
        </authorList>
    </citation>
    <scope>NUCLEOTIDE SEQUENCE [LARGE SCALE GENOMIC DNA]</scope>
    <source>
        <strain evidence="2">Lindley</strain>
    </source>
</reference>
<name>A0A183BMU8_GLOPA</name>
<dbReference type="PROSITE" id="PS51122">
    <property type="entry name" value="CALPONIN_2"/>
    <property type="match status" value="1"/>
</dbReference>
<evidence type="ECO:0000256" key="1">
    <source>
        <dbReference type="SAM" id="MobiDB-lite"/>
    </source>
</evidence>
<evidence type="ECO:0000313" key="3">
    <source>
        <dbReference type="WBParaSite" id="GPLIN_000193300"/>
    </source>
</evidence>
<reference evidence="3" key="3">
    <citation type="submission" date="2016-06" db="UniProtKB">
        <authorList>
            <consortium name="WormBaseParasite"/>
        </authorList>
    </citation>
    <scope>IDENTIFICATION</scope>
</reference>
<feature type="region of interest" description="Disordered" evidence="1">
    <location>
        <begin position="188"/>
        <end position="213"/>
    </location>
</feature>
<dbReference type="Proteomes" id="UP000050741">
    <property type="component" value="Unassembled WGS sequence"/>
</dbReference>
<feature type="compositionally biased region" description="Acidic residues" evidence="1">
    <location>
        <begin position="84"/>
        <end position="99"/>
    </location>
</feature>
<sequence>MDSGEGQSDEVEDEGENELKEDDDEKKLEADEEDKTEELEEYDEDKTEEMEAEEELEDEEDKTQELEADEDETAEHVEGREFGVEEEDENRGEEEEDDGLQQQEITLFEGSGELVLRDVEEIEEERKREKAILKERMRRVREPHLRRKMVLQEPCIPWEYGSNQFSSQKGSCAFGSIRNSTLKVHSSRELFPGDPTALPRWSRGTGNSQAGQTPFGMIREQVTRMVEHEGEDKKRCQELLQDPKQTERILKLWTRPNPEAKNSRLFGSKRPEKMVSIGGREWSRHELMLSRAALPRLACVNETSAARDGREAIRVVAAGNRQATMHIAGLDRTERDQLESNKCMSWLGGQLILQTQSGTGGFQTPRDVVSTSYYDRIKGEKAAKEERQRKRKKEKVKPEQDDERG</sequence>
<accession>A0A183BMU8</accession>
<evidence type="ECO:0000313" key="2">
    <source>
        <dbReference type="Proteomes" id="UP000050741"/>
    </source>
</evidence>
<feature type="compositionally biased region" description="Basic and acidic residues" evidence="1">
    <location>
        <begin position="396"/>
        <end position="405"/>
    </location>
</feature>
<dbReference type="WBParaSite" id="GPLIN_000193300">
    <property type="protein sequence ID" value="GPLIN_000193300"/>
    <property type="gene ID" value="GPLIN_000193300"/>
</dbReference>
<organism evidence="2 3">
    <name type="scientific">Globodera pallida</name>
    <name type="common">Potato cyst nematode worm</name>
    <name type="synonym">Heterodera pallida</name>
    <dbReference type="NCBI Taxonomy" id="36090"/>
    <lineage>
        <taxon>Eukaryota</taxon>
        <taxon>Metazoa</taxon>
        <taxon>Ecdysozoa</taxon>
        <taxon>Nematoda</taxon>
        <taxon>Chromadorea</taxon>
        <taxon>Rhabditida</taxon>
        <taxon>Tylenchina</taxon>
        <taxon>Tylenchomorpha</taxon>
        <taxon>Tylenchoidea</taxon>
        <taxon>Heteroderidae</taxon>
        <taxon>Heteroderinae</taxon>
        <taxon>Globodera</taxon>
    </lineage>
</organism>
<feature type="region of interest" description="Disordered" evidence="1">
    <location>
        <begin position="1"/>
        <end position="104"/>
    </location>
</feature>
<feature type="compositionally biased region" description="Acidic residues" evidence="1">
    <location>
        <begin position="7"/>
        <end position="73"/>
    </location>
</feature>
<dbReference type="InterPro" id="IPR000557">
    <property type="entry name" value="Calponin_repeat"/>
</dbReference>
<proteinExistence type="predicted"/>